<gene>
    <name evidence="1" type="ORF">SAMN06295905_1022</name>
</gene>
<name>A0A1Y6EPL3_9HYPH</name>
<reference evidence="2" key="1">
    <citation type="submission" date="2017-04" db="EMBL/GenBank/DDBJ databases">
        <authorList>
            <person name="Varghese N."/>
            <person name="Submissions S."/>
        </authorList>
    </citation>
    <scope>NUCLEOTIDE SEQUENCE [LARGE SCALE GENOMIC DNA]</scope>
</reference>
<evidence type="ECO:0000313" key="1">
    <source>
        <dbReference type="EMBL" id="SMQ64635.1"/>
    </source>
</evidence>
<dbReference type="EMBL" id="FXWK01000001">
    <property type="protein sequence ID" value="SMQ64635.1"/>
    <property type="molecule type" value="Genomic_DNA"/>
</dbReference>
<dbReference type="RefSeq" id="WP_086469400.1">
    <property type="nucleotide sequence ID" value="NZ_FXWK01000001.1"/>
</dbReference>
<protein>
    <submittedName>
        <fullName evidence="1">Uncharacterized protein</fullName>
    </submittedName>
</protein>
<accession>A0A1Y6EPL3</accession>
<keyword evidence="2" id="KW-1185">Reference proteome</keyword>
<proteinExistence type="predicted"/>
<sequence length="111" mass="11816">MQPIPVTLVTEPGQLVALDADTALLRLPANSGHGHADGDTCVACAAQTDVRAQLYNLLEERRRDMRPAFSRVVVDASAVKDTAQVVAALTGKLPAQALRDHTVARMFVLVG</sequence>
<evidence type="ECO:0000313" key="2">
    <source>
        <dbReference type="Proteomes" id="UP000194474"/>
    </source>
</evidence>
<dbReference type="Proteomes" id="UP000194474">
    <property type="component" value="Unassembled WGS sequence"/>
</dbReference>
<dbReference type="AlphaFoldDB" id="A0A1Y6EPL3"/>
<organism evidence="1 2">
    <name type="scientific">Devosia lucknowensis</name>
    <dbReference type="NCBI Taxonomy" id="1096929"/>
    <lineage>
        <taxon>Bacteria</taxon>
        <taxon>Pseudomonadati</taxon>
        <taxon>Pseudomonadota</taxon>
        <taxon>Alphaproteobacteria</taxon>
        <taxon>Hyphomicrobiales</taxon>
        <taxon>Devosiaceae</taxon>
        <taxon>Devosia</taxon>
    </lineage>
</organism>
<dbReference type="OrthoDB" id="7949562at2"/>